<proteinExistence type="predicted"/>
<dbReference type="InterPro" id="IPR005946">
    <property type="entry name" value="Rib-P_diPkinase"/>
</dbReference>
<dbReference type="InterPro" id="IPR000836">
    <property type="entry name" value="PRTase_dom"/>
</dbReference>
<dbReference type="RefSeq" id="YP_009984468.1">
    <property type="nucleotide sequence ID" value="NC_052652.1"/>
</dbReference>
<sequence length="297" mass="33530">MKVSILHGVDCYVTDVDVKVFTFSGGEQHVQLDTNLSGFNHATDRILLTLEVRSAKDLMTLVMTKNALDNMLYHKPYCVDLLMLYVPYARQDRVCEPGEAFGVKAFASIINSLNFSRVIVADPHSDVTPAVFDRLCVIPQEEIAYETLKWKLRMENFALVSPDGGALKKIFKLSKKMSLDVFCAEKVRDTATGAIVRTDISVQDFNKRNLMIVDDICDGGRTFIELAKVLRARNAGKIELYVTHGIFSKGLKELSEHFDCIHSLNVWEDNIQEDSGVLVKNQSDLQQQIVSPYVWNF</sequence>
<evidence type="ECO:0000313" key="2">
    <source>
        <dbReference type="EMBL" id="ATI15842.1"/>
    </source>
</evidence>
<keyword evidence="3" id="KW-1185">Reference proteome</keyword>
<evidence type="ECO:0000313" key="3">
    <source>
        <dbReference type="Proteomes" id="UP000230824"/>
    </source>
</evidence>
<dbReference type="CDD" id="cd06223">
    <property type="entry name" value="PRTases_typeI"/>
    <property type="match status" value="1"/>
</dbReference>
<dbReference type="PANTHER" id="PTHR10210:SF41">
    <property type="entry name" value="RIBOSE-PHOSPHATE PYROPHOSPHOKINASE 1, CHLOROPLASTIC"/>
    <property type="match status" value="1"/>
</dbReference>
<organism evidence="2 3">
    <name type="scientific">Escherichia phage vB_EcoM_PHB05</name>
    <dbReference type="NCBI Taxonomy" id="2041347"/>
    <lineage>
        <taxon>Viruses</taxon>
        <taxon>Duplodnaviria</taxon>
        <taxon>Heunggongvirae</taxon>
        <taxon>Uroviricota</taxon>
        <taxon>Caudoviricetes</taxon>
        <taxon>Stephanstirmvirinae</taxon>
        <taxon>Justusliebigvirus</taxon>
        <taxon>Justusliebigvirus PHB05</taxon>
    </lineage>
</organism>
<dbReference type="GO" id="GO:0016301">
    <property type="term" value="F:kinase activity"/>
    <property type="evidence" value="ECO:0007669"/>
    <property type="project" value="UniProtKB-KW"/>
</dbReference>
<keyword evidence="2" id="KW-0418">Kinase</keyword>
<dbReference type="NCBIfam" id="TIGR01251">
    <property type="entry name" value="ribP_PPkin"/>
    <property type="match status" value="1"/>
</dbReference>
<dbReference type="EMBL" id="MF805809">
    <property type="protein sequence ID" value="ATI15842.1"/>
    <property type="molecule type" value="Genomic_DNA"/>
</dbReference>
<evidence type="ECO:0000259" key="1">
    <source>
        <dbReference type="Pfam" id="PF00156"/>
    </source>
</evidence>
<dbReference type="GO" id="GO:0006164">
    <property type="term" value="P:purine nucleotide biosynthetic process"/>
    <property type="evidence" value="ECO:0007669"/>
    <property type="project" value="TreeGrafter"/>
</dbReference>
<dbReference type="GO" id="GO:0004749">
    <property type="term" value="F:ribose phosphate diphosphokinase activity"/>
    <property type="evidence" value="ECO:0007669"/>
    <property type="project" value="TreeGrafter"/>
</dbReference>
<name>A0A291LA84_9CAUD</name>
<dbReference type="SUPFAM" id="SSF53271">
    <property type="entry name" value="PRTase-like"/>
    <property type="match status" value="1"/>
</dbReference>
<dbReference type="GO" id="GO:0002189">
    <property type="term" value="C:ribose phosphate diphosphokinase complex"/>
    <property type="evidence" value="ECO:0007669"/>
    <property type="project" value="TreeGrafter"/>
</dbReference>
<keyword evidence="2" id="KW-0808">Transferase</keyword>
<dbReference type="Gene3D" id="3.40.50.2020">
    <property type="match status" value="2"/>
</dbReference>
<dbReference type="Pfam" id="PF00156">
    <property type="entry name" value="Pribosyltran"/>
    <property type="match status" value="1"/>
</dbReference>
<dbReference type="InterPro" id="IPR029057">
    <property type="entry name" value="PRTase-like"/>
</dbReference>
<reference evidence="2 3" key="1">
    <citation type="submission" date="2017-09" db="EMBL/GenBank/DDBJ databases">
        <title>Phage vB_EcoM_PHB05 against multidrug-resistant shiga toxin-producing Escherichia.</title>
        <authorList>
            <person name="Chen Y."/>
            <person name="Song J."/>
            <person name="Wu B."/>
        </authorList>
    </citation>
    <scope>NUCLEOTIDE SEQUENCE [LARGE SCALE GENOMIC DNA]</scope>
    <source>
        <strain evidence="2">Wastewater</strain>
    </source>
</reference>
<dbReference type="PANTHER" id="PTHR10210">
    <property type="entry name" value="RIBOSE-PHOSPHATE DIPHOSPHOKINASE FAMILY MEMBER"/>
    <property type="match status" value="1"/>
</dbReference>
<dbReference type="Proteomes" id="UP000230824">
    <property type="component" value="Segment"/>
</dbReference>
<feature type="domain" description="Phosphoribosyltransferase" evidence="1">
    <location>
        <begin position="142"/>
        <end position="249"/>
    </location>
</feature>
<dbReference type="GO" id="GO:0006015">
    <property type="term" value="P:5-phosphoribose 1-diphosphate biosynthetic process"/>
    <property type="evidence" value="ECO:0007669"/>
    <property type="project" value="TreeGrafter"/>
</dbReference>
<dbReference type="SMART" id="SM01400">
    <property type="entry name" value="Pribosyltran_N"/>
    <property type="match status" value="1"/>
</dbReference>
<protein>
    <submittedName>
        <fullName evidence="2">Ribose-phosphate pyrophosphokinase</fullName>
    </submittedName>
</protein>
<accession>A0A291LA84</accession>
<dbReference type="GeneID" id="62611812"/>
<dbReference type="GO" id="GO:0000287">
    <property type="term" value="F:magnesium ion binding"/>
    <property type="evidence" value="ECO:0007669"/>
    <property type="project" value="InterPro"/>
</dbReference>
<dbReference type="KEGG" id="vg:62611812"/>